<evidence type="ECO:0000313" key="10">
    <source>
        <dbReference type="EMBL" id="MBB6216480.1"/>
    </source>
</evidence>
<evidence type="ECO:0000256" key="1">
    <source>
        <dbReference type="ARBA" id="ARBA00004117"/>
    </source>
</evidence>
<dbReference type="PROSITE" id="PS00588">
    <property type="entry name" value="FLAGELLA_BB_ROD"/>
    <property type="match status" value="1"/>
</dbReference>
<feature type="domain" description="Flagellar hook protein FlgE/F/G-like D1" evidence="9">
    <location>
        <begin position="95"/>
        <end position="168"/>
    </location>
</feature>
<evidence type="ECO:0000256" key="5">
    <source>
        <dbReference type="RuleBase" id="RU362116"/>
    </source>
</evidence>
<dbReference type="PANTHER" id="PTHR30435">
    <property type="entry name" value="FLAGELLAR PROTEIN"/>
    <property type="match status" value="1"/>
</dbReference>
<dbReference type="GO" id="GO:0009424">
    <property type="term" value="C:bacterial-type flagellum hook"/>
    <property type="evidence" value="ECO:0007669"/>
    <property type="project" value="TreeGrafter"/>
</dbReference>
<dbReference type="InterPro" id="IPR001444">
    <property type="entry name" value="Flag_bb_rod_N"/>
</dbReference>
<dbReference type="Pfam" id="PF06429">
    <property type="entry name" value="Flg_bbr_C"/>
    <property type="match status" value="1"/>
</dbReference>
<evidence type="ECO:0000259" key="7">
    <source>
        <dbReference type="Pfam" id="PF06429"/>
    </source>
</evidence>
<dbReference type="Proteomes" id="UP000579281">
    <property type="component" value="Unassembled WGS sequence"/>
</dbReference>
<evidence type="ECO:0000256" key="3">
    <source>
        <dbReference type="ARBA" id="ARBA00019015"/>
    </source>
</evidence>
<dbReference type="InterPro" id="IPR037925">
    <property type="entry name" value="FlgE/F/G-like"/>
</dbReference>
<feature type="domain" description="Flagellar basal body rod protein N-terminal" evidence="6">
    <location>
        <begin position="5"/>
        <end position="35"/>
    </location>
</feature>
<sequence length="460" mass="48915">MMRSMYSAVSGLSAHQTKMDVIGNNIANVNTVGFKSGRVTFQEVFSQTIRGASAPQDDRGGSNPQQIGLGANVASIDTIFTRGAAEATGVAADLMINGDNGFFIVSNDSNFANRSYTRAGNFKIDAAGNLVTTEGYRVLGYPVEESSYGGKPVYKTSLEGLKINQAATVPAQITTKATASGNLDSETKLLDPAPANLISEDPTDRDAVYIKTADGKYETNPDYADCIAREYTFEVNDKLGGTHTIRQAFIKTNENEFTVVSFYEGKDGTMTSFKDGATTNPATEVISFEDGIWESGGPLELTIDGAVTNGAGAVIFNVNYNDLTSYASDSNASAEKDDGYKAGTLDGYTIGADGTISGIFSNGVKTPLGRIAIANFKNPAGLQKTDSNMFINTANSGDPIIGKPGEAGFASLNPGTLEMSNVDLSREFTYMITTQRGFQANSRVITTTDQMLEELVNLKR</sequence>
<dbReference type="EMBL" id="JACHEN010000015">
    <property type="protein sequence ID" value="MBB6216480.1"/>
    <property type="molecule type" value="Genomic_DNA"/>
</dbReference>
<dbReference type="InterPro" id="IPR019776">
    <property type="entry name" value="Flagellar_basal_body_rod_CS"/>
</dbReference>
<evidence type="ECO:0000259" key="8">
    <source>
        <dbReference type="Pfam" id="PF07559"/>
    </source>
</evidence>
<dbReference type="InterPro" id="IPR011491">
    <property type="entry name" value="FlgE_D2"/>
</dbReference>
<evidence type="ECO:0000259" key="9">
    <source>
        <dbReference type="Pfam" id="PF22692"/>
    </source>
</evidence>
<proteinExistence type="inferred from homology"/>
<dbReference type="Pfam" id="PF07559">
    <property type="entry name" value="FlgE_D2"/>
    <property type="match status" value="1"/>
</dbReference>
<dbReference type="InterPro" id="IPR020013">
    <property type="entry name" value="Flagellar_FlgE/F/G"/>
</dbReference>
<keyword evidence="10" id="KW-0966">Cell projection</keyword>
<comment type="subcellular location">
    <subcellularLocation>
        <location evidence="1 5">Bacterial flagellum basal body</location>
    </subcellularLocation>
</comment>
<dbReference type="InterPro" id="IPR010930">
    <property type="entry name" value="Flg_bb/hook_C_dom"/>
</dbReference>
<accession>A0A841KWU2</accession>
<dbReference type="NCBIfam" id="TIGR03506">
    <property type="entry name" value="FlgEFG_subfam"/>
    <property type="match status" value="1"/>
</dbReference>
<dbReference type="Pfam" id="PF00460">
    <property type="entry name" value="Flg_bb_rod"/>
    <property type="match status" value="1"/>
</dbReference>
<evidence type="ECO:0000259" key="6">
    <source>
        <dbReference type="Pfam" id="PF00460"/>
    </source>
</evidence>
<comment type="function">
    <text evidence="5">A flexible structure which links the flagellar filament to the drive apparatus in the basal body.</text>
</comment>
<keyword evidence="11" id="KW-1185">Reference proteome</keyword>
<evidence type="ECO:0000256" key="2">
    <source>
        <dbReference type="ARBA" id="ARBA00009677"/>
    </source>
</evidence>
<dbReference type="InterPro" id="IPR037058">
    <property type="entry name" value="Falgellar_hook_FlgE_sf"/>
</dbReference>
<reference evidence="10 11" key="1">
    <citation type="submission" date="2020-08" db="EMBL/GenBank/DDBJ databases">
        <title>Genomic Encyclopedia of Type Strains, Phase IV (KMG-IV): sequencing the most valuable type-strain genomes for metagenomic binning, comparative biology and taxonomic classification.</title>
        <authorList>
            <person name="Goeker M."/>
        </authorList>
    </citation>
    <scope>NUCLEOTIDE SEQUENCE [LARGE SCALE GENOMIC DNA]</scope>
    <source>
        <strain evidence="10 11">DSM 103526</strain>
    </source>
</reference>
<protein>
    <recommendedName>
        <fullName evidence="3 5">Flagellar hook protein FlgE</fullName>
    </recommendedName>
</protein>
<gene>
    <name evidence="10" type="ORF">HNQ80_002582</name>
</gene>
<dbReference type="PANTHER" id="PTHR30435:SF1">
    <property type="entry name" value="FLAGELLAR HOOK PROTEIN FLGE"/>
    <property type="match status" value="1"/>
</dbReference>
<organism evidence="10 11">
    <name type="scientific">Anaerosolibacter carboniphilus</name>
    <dbReference type="NCBI Taxonomy" id="1417629"/>
    <lineage>
        <taxon>Bacteria</taxon>
        <taxon>Bacillati</taxon>
        <taxon>Bacillota</taxon>
        <taxon>Clostridia</taxon>
        <taxon>Peptostreptococcales</taxon>
        <taxon>Thermotaleaceae</taxon>
        <taxon>Anaerosolibacter</taxon>
    </lineage>
</organism>
<dbReference type="GO" id="GO:0071978">
    <property type="term" value="P:bacterial-type flagellum-dependent swarming motility"/>
    <property type="evidence" value="ECO:0007669"/>
    <property type="project" value="TreeGrafter"/>
</dbReference>
<dbReference type="InterPro" id="IPR053967">
    <property type="entry name" value="LlgE_F_G-like_D1"/>
</dbReference>
<feature type="domain" description="Flagellar hook protein FlgE D2" evidence="8">
    <location>
        <begin position="218"/>
        <end position="340"/>
    </location>
</feature>
<feature type="domain" description="Flagellar basal-body/hook protein C-terminal" evidence="7">
    <location>
        <begin position="414"/>
        <end position="458"/>
    </location>
</feature>
<dbReference type="SUPFAM" id="SSF117143">
    <property type="entry name" value="Flagellar hook protein flgE"/>
    <property type="match status" value="1"/>
</dbReference>
<comment type="caution">
    <text evidence="10">The sequence shown here is derived from an EMBL/GenBank/DDBJ whole genome shotgun (WGS) entry which is preliminary data.</text>
</comment>
<comment type="similarity">
    <text evidence="2 5">Belongs to the flagella basal body rod proteins family.</text>
</comment>
<dbReference type="Pfam" id="PF22692">
    <property type="entry name" value="LlgE_F_G_D1"/>
    <property type="match status" value="1"/>
</dbReference>
<evidence type="ECO:0000256" key="4">
    <source>
        <dbReference type="ARBA" id="ARBA00023143"/>
    </source>
</evidence>
<dbReference type="RefSeq" id="WP_184311015.1">
    <property type="nucleotide sequence ID" value="NZ_JACHEN010000015.1"/>
</dbReference>
<dbReference type="GO" id="GO:0009425">
    <property type="term" value="C:bacterial-type flagellum basal body"/>
    <property type="evidence" value="ECO:0007669"/>
    <property type="project" value="UniProtKB-SubCell"/>
</dbReference>
<dbReference type="Gene3D" id="2.60.98.20">
    <property type="entry name" value="Flagellar hook protein FlgE"/>
    <property type="match status" value="1"/>
</dbReference>
<evidence type="ECO:0000313" key="11">
    <source>
        <dbReference type="Proteomes" id="UP000579281"/>
    </source>
</evidence>
<keyword evidence="10" id="KW-0969">Cilium</keyword>
<dbReference type="GO" id="GO:0005829">
    <property type="term" value="C:cytosol"/>
    <property type="evidence" value="ECO:0007669"/>
    <property type="project" value="TreeGrafter"/>
</dbReference>
<keyword evidence="4 5" id="KW-0975">Bacterial flagellum</keyword>
<keyword evidence="10" id="KW-0282">Flagellum</keyword>
<dbReference type="AlphaFoldDB" id="A0A841KWU2"/>
<name>A0A841KWU2_9FIRM</name>